<evidence type="ECO:0000256" key="8">
    <source>
        <dbReference type="ARBA" id="ARBA00022723"/>
    </source>
</evidence>
<evidence type="ECO:0000256" key="5">
    <source>
        <dbReference type="ARBA" id="ARBA00008378"/>
    </source>
</evidence>
<comment type="function">
    <text evidence="3 13">Endonuclease that specifically degrades the RNA of RNA-DNA hybrids.</text>
</comment>
<reference evidence="15 16" key="1">
    <citation type="journal article" date="2015" name="Microbiome">
        <title>Genomic resolution of linkages in carbon, nitrogen, and sulfur cycling among widespread estuary sediment bacteria.</title>
        <authorList>
            <person name="Baker B.J."/>
            <person name="Lazar C.S."/>
            <person name="Teske A.P."/>
            <person name="Dick G.J."/>
        </authorList>
    </citation>
    <scope>NUCLEOTIDE SEQUENCE [LARGE SCALE GENOMIC DNA]</scope>
    <source>
        <strain evidence="15">DG_56</strain>
    </source>
</reference>
<dbReference type="PANTHER" id="PTHR10954">
    <property type="entry name" value="RIBONUCLEASE H2 SUBUNIT A"/>
    <property type="match status" value="1"/>
</dbReference>
<dbReference type="GO" id="GO:0006298">
    <property type="term" value="P:mismatch repair"/>
    <property type="evidence" value="ECO:0007669"/>
    <property type="project" value="TreeGrafter"/>
</dbReference>
<evidence type="ECO:0000256" key="6">
    <source>
        <dbReference type="ARBA" id="ARBA00022490"/>
    </source>
</evidence>
<comment type="cofactor">
    <cofactor evidence="2">
        <name>Mg(2+)</name>
        <dbReference type="ChEBI" id="CHEBI:18420"/>
    </cofactor>
</comment>
<dbReference type="Proteomes" id="UP000052020">
    <property type="component" value="Unassembled WGS sequence"/>
</dbReference>
<evidence type="ECO:0000256" key="1">
    <source>
        <dbReference type="ARBA" id="ARBA00000077"/>
    </source>
</evidence>
<dbReference type="SUPFAM" id="SSF53098">
    <property type="entry name" value="Ribonuclease H-like"/>
    <property type="match status" value="1"/>
</dbReference>
<keyword evidence="6" id="KW-0963">Cytoplasm</keyword>
<dbReference type="GO" id="GO:0046872">
    <property type="term" value="F:metal ion binding"/>
    <property type="evidence" value="ECO:0007669"/>
    <property type="project" value="UniProtKB-KW"/>
</dbReference>
<dbReference type="AlphaFoldDB" id="A0A0S7XMR5"/>
<sequence>MTRGSESTSSVAERWLRIGTDEAGKGDYFGDLVIAGVVVNAETDEALAGIGVRDSKALAERRARELAERIRDLAPHNIVRIGPAKYNRLHREMGNLNHLLAWGHARVIENLLVDHDPPVAVADQFGDERFLKDALMSKGRSISLIQRTGGEADVAVAAASILARVTFIDRLNRLSREVGIKLPRGAVHVYGAAREIYQRGGLDLLRTVAKVHFKTTKSVVGGVGSRMQGRPAGSP</sequence>
<dbReference type="CDD" id="cd06590">
    <property type="entry name" value="RNase_HII_bacteria_HIII_like"/>
    <property type="match status" value="1"/>
</dbReference>
<evidence type="ECO:0000256" key="9">
    <source>
        <dbReference type="ARBA" id="ARBA00022759"/>
    </source>
</evidence>
<dbReference type="GO" id="GO:0032299">
    <property type="term" value="C:ribonuclease H2 complex"/>
    <property type="evidence" value="ECO:0007669"/>
    <property type="project" value="TreeGrafter"/>
</dbReference>
<organism evidence="15 16">
    <name type="scientific">candidate division KD3-62 bacterium DG_56</name>
    <dbReference type="NCBI Taxonomy" id="1704032"/>
    <lineage>
        <taxon>Bacteria</taxon>
        <taxon>candidate division KD3-62</taxon>
    </lineage>
</organism>
<comment type="catalytic activity">
    <reaction evidence="1 12 13">
        <text>Endonucleolytic cleavage to 5'-phosphomonoester.</text>
        <dbReference type="EC" id="3.1.26.4"/>
    </reaction>
</comment>
<name>A0A0S7XMR5_9BACT</name>
<dbReference type="PANTHER" id="PTHR10954:SF23">
    <property type="entry name" value="RIBONUCLEASE"/>
    <property type="match status" value="1"/>
</dbReference>
<feature type="domain" description="RNase H type-2" evidence="14">
    <location>
        <begin position="15"/>
        <end position="225"/>
    </location>
</feature>
<dbReference type="InterPro" id="IPR012337">
    <property type="entry name" value="RNaseH-like_sf"/>
</dbReference>
<dbReference type="NCBIfam" id="TIGR00716">
    <property type="entry name" value="rnhC"/>
    <property type="match status" value="1"/>
</dbReference>
<keyword evidence="7 12" id="KW-0540">Nuclease</keyword>
<evidence type="ECO:0000256" key="13">
    <source>
        <dbReference type="RuleBase" id="RU003515"/>
    </source>
</evidence>
<evidence type="ECO:0000259" key="14">
    <source>
        <dbReference type="PROSITE" id="PS51975"/>
    </source>
</evidence>
<evidence type="ECO:0000256" key="3">
    <source>
        <dbReference type="ARBA" id="ARBA00004065"/>
    </source>
</evidence>
<dbReference type="EMBL" id="LIZY01000063">
    <property type="protein sequence ID" value="KPJ63777.1"/>
    <property type="molecule type" value="Genomic_DNA"/>
</dbReference>
<dbReference type="GO" id="GO:0005737">
    <property type="term" value="C:cytoplasm"/>
    <property type="evidence" value="ECO:0007669"/>
    <property type="project" value="UniProtKB-SubCell"/>
</dbReference>
<comment type="similarity">
    <text evidence="5">Belongs to the RNase HII family. RnhC subfamily.</text>
</comment>
<dbReference type="InterPro" id="IPR004641">
    <property type="entry name" value="RNase_HIII"/>
</dbReference>
<dbReference type="PROSITE" id="PS51975">
    <property type="entry name" value="RNASE_H_2"/>
    <property type="match status" value="1"/>
</dbReference>
<dbReference type="InterPro" id="IPR036397">
    <property type="entry name" value="RNaseH_sf"/>
</dbReference>
<evidence type="ECO:0000256" key="12">
    <source>
        <dbReference type="PROSITE-ProRule" id="PRU01319"/>
    </source>
</evidence>
<dbReference type="GO" id="GO:0003723">
    <property type="term" value="F:RNA binding"/>
    <property type="evidence" value="ECO:0007669"/>
    <property type="project" value="UniProtKB-UniRule"/>
</dbReference>
<dbReference type="InterPro" id="IPR001352">
    <property type="entry name" value="RNase_HII/HIII"/>
</dbReference>
<dbReference type="GO" id="GO:0004523">
    <property type="term" value="F:RNA-DNA hybrid ribonuclease activity"/>
    <property type="evidence" value="ECO:0007669"/>
    <property type="project" value="UniProtKB-UniRule"/>
</dbReference>
<proteinExistence type="inferred from homology"/>
<feature type="binding site" evidence="12">
    <location>
        <position position="123"/>
    </location>
    <ligand>
        <name>a divalent metal cation</name>
        <dbReference type="ChEBI" id="CHEBI:60240"/>
    </ligand>
</feature>
<protein>
    <recommendedName>
        <fullName evidence="13">Ribonuclease</fullName>
        <ecNumber evidence="13">3.1.26.4</ecNumber>
    </recommendedName>
</protein>
<feature type="binding site" evidence="12">
    <location>
        <position position="22"/>
    </location>
    <ligand>
        <name>a divalent metal cation</name>
        <dbReference type="ChEBI" id="CHEBI:60240"/>
    </ligand>
</feature>
<feature type="binding site" evidence="12">
    <location>
        <position position="21"/>
    </location>
    <ligand>
        <name>a divalent metal cation</name>
        <dbReference type="ChEBI" id="CHEBI:60240"/>
    </ligand>
</feature>
<evidence type="ECO:0000256" key="11">
    <source>
        <dbReference type="ARBA" id="ARBA00022842"/>
    </source>
</evidence>
<dbReference type="InterPro" id="IPR024567">
    <property type="entry name" value="RNase_HII/HIII_dom"/>
</dbReference>
<dbReference type="PATRIC" id="fig|1704032.3.peg.457"/>
<dbReference type="GO" id="GO:0043137">
    <property type="term" value="P:DNA replication, removal of RNA primer"/>
    <property type="evidence" value="ECO:0007669"/>
    <property type="project" value="TreeGrafter"/>
</dbReference>
<dbReference type="Gene3D" id="3.30.420.10">
    <property type="entry name" value="Ribonuclease H-like superfamily/Ribonuclease H"/>
    <property type="match status" value="1"/>
</dbReference>
<comment type="cofactor">
    <cofactor evidence="12">
        <name>Mn(2+)</name>
        <dbReference type="ChEBI" id="CHEBI:29035"/>
    </cofactor>
    <cofactor evidence="12">
        <name>Mg(2+)</name>
        <dbReference type="ChEBI" id="CHEBI:18420"/>
    </cofactor>
    <text evidence="12">Manganese or magnesium. Binds 1 divalent metal ion per monomer in the absence of substrate. May bind a second metal ion after substrate binding.</text>
</comment>
<evidence type="ECO:0000256" key="7">
    <source>
        <dbReference type="ARBA" id="ARBA00022722"/>
    </source>
</evidence>
<accession>A0A0S7XMR5</accession>
<evidence type="ECO:0000313" key="16">
    <source>
        <dbReference type="Proteomes" id="UP000052020"/>
    </source>
</evidence>
<dbReference type="Pfam" id="PF01351">
    <property type="entry name" value="RNase_HII"/>
    <property type="match status" value="1"/>
</dbReference>
<keyword evidence="10 12" id="KW-0378">Hydrolase</keyword>
<evidence type="ECO:0000313" key="15">
    <source>
        <dbReference type="EMBL" id="KPJ63777.1"/>
    </source>
</evidence>
<evidence type="ECO:0000256" key="4">
    <source>
        <dbReference type="ARBA" id="ARBA00004496"/>
    </source>
</evidence>
<evidence type="ECO:0000256" key="2">
    <source>
        <dbReference type="ARBA" id="ARBA00001946"/>
    </source>
</evidence>
<keyword evidence="9 12" id="KW-0255">Endonuclease</keyword>
<dbReference type="EC" id="3.1.26.4" evidence="13"/>
<keyword evidence="11" id="KW-0460">Magnesium</keyword>
<evidence type="ECO:0000256" key="10">
    <source>
        <dbReference type="ARBA" id="ARBA00022801"/>
    </source>
</evidence>
<comment type="caution">
    <text evidence="15">The sequence shown here is derived from an EMBL/GenBank/DDBJ whole genome shotgun (WGS) entry which is preliminary data.</text>
</comment>
<keyword evidence="8 12" id="KW-0479">Metal-binding</keyword>
<gene>
    <name evidence="15" type="ORF">AMK68_03175</name>
</gene>
<comment type="subcellular location">
    <subcellularLocation>
        <location evidence="4">Cytoplasm</location>
    </subcellularLocation>
</comment>